<dbReference type="InterPro" id="IPR000522">
    <property type="entry name" value="ABC_transptr_permease_BtuC"/>
</dbReference>
<evidence type="ECO:0000256" key="2">
    <source>
        <dbReference type="ARBA" id="ARBA00007935"/>
    </source>
</evidence>
<evidence type="ECO:0000256" key="5">
    <source>
        <dbReference type="ARBA" id="ARBA00022692"/>
    </source>
</evidence>
<dbReference type="EMBL" id="CP162601">
    <property type="protein sequence ID" value="XDK25386.1"/>
    <property type="molecule type" value="Genomic_DNA"/>
</dbReference>
<organism evidence="9">
    <name type="scientific">Vibrio sp. HB236076</name>
    <dbReference type="NCBI Taxonomy" id="3232307"/>
    <lineage>
        <taxon>Bacteria</taxon>
        <taxon>Pseudomonadati</taxon>
        <taxon>Pseudomonadota</taxon>
        <taxon>Gammaproteobacteria</taxon>
        <taxon>Vibrionales</taxon>
        <taxon>Vibrionaceae</taxon>
        <taxon>Vibrio</taxon>
    </lineage>
</organism>
<keyword evidence="6 8" id="KW-1133">Transmembrane helix</keyword>
<evidence type="ECO:0000256" key="8">
    <source>
        <dbReference type="SAM" id="Phobius"/>
    </source>
</evidence>
<keyword evidence="4" id="KW-1003">Cell membrane</keyword>
<dbReference type="RefSeq" id="WP_306102149.1">
    <property type="nucleotide sequence ID" value="NZ_CP162601.1"/>
</dbReference>
<proteinExistence type="inferred from homology"/>
<evidence type="ECO:0000256" key="7">
    <source>
        <dbReference type="ARBA" id="ARBA00023136"/>
    </source>
</evidence>
<evidence type="ECO:0000256" key="3">
    <source>
        <dbReference type="ARBA" id="ARBA00022448"/>
    </source>
</evidence>
<feature type="transmembrane region" description="Helical" evidence="8">
    <location>
        <begin position="98"/>
        <end position="117"/>
    </location>
</feature>
<feature type="transmembrane region" description="Helical" evidence="8">
    <location>
        <begin position="286"/>
        <end position="305"/>
    </location>
</feature>
<dbReference type="KEGG" id="vih:AB0763_01685"/>
<dbReference type="Gene3D" id="1.10.3470.10">
    <property type="entry name" value="ABC transporter involved in vitamin B12 uptake, BtuC"/>
    <property type="match status" value="1"/>
</dbReference>
<dbReference type="GO" id="GO:0033214">
    <property type="term" value="P:siderophore-iron import into cell"/>
    <property type="evidence" value="ECO:0007669"/>
    <property type="project" value="TreeGrafter"/>
</dbReference>
<feature type="transmembrane region" description="Helical" evidence="8">
    <location>
        <begin position="76"/>
        <end position="92"/>
    </location>
</feature>
<feature type="transmembrane region" description="Helical" evidence="8">
    <location>
        <begin position="154"/>
        <end position="171"/>
    </location>
</feature>
<keyword evidence="7 8" id="KW-0472">Membrane</keyword>
<evidence type="ECO:0000313" key="9">
    <source>
        <dbReference type="EMBL" id="XDK25386.1"/>
    </source>
</evidence>
<evidence type="ECO:0000256" key="4">
    <source>
        <dbReference type="ARBA" id="ARBA00022475"/>
    </source>
</evidence>
<feature type="transmembrane region" description="Helical" evidence="8">
    <location>
        <begin position="176"/>
        <end position="194"/>
    </location>
</feature>
<feature type="transmembrane region" description="Helical" evidence="8">
    <location>
        <begin position="214"/>
        <end position="247"/>
    </location>
</feature>
<sequence length="312" mass="33697">MAYPLMIISLLILSAVSLIIGSGDLLTTTTQAQQLLWLSRWPRTAAVILTGVCMTICGVIMQLLVRNRFVEPSTTGTTEASMIGLLIAAVWFPEWPVLAKMTLASVCALAGLMIFLLLTRRLPRSQPLLIPLVGLIYGGILGAVATYFAFQTELLQYLSIWMTGEFSGVIAGRYELLWLAGAFALLSYLVADQFTIAGFGQQASQSLGLNYHSIVALGVATVAICSSLVVVTVGMLPFIGLIVPNLVSRWMGDNLRQTLPMVAGVGAIFTLVADILGRVLRYPYEIPAGTIFGALGAVVFLWLLFQGRQHDK</sequence>
<dbReference type="Pfam" id="PF01032">
    <property type="entry name" value="FecCD"/>
    <property type="match status" value="1"/>
</dbReference>
<feature type="transmembrane region" description="Helical" evidence="8">
    <location>
        <begin position="129"/>
        <end position="148"/>
    </location>
</feature>
<comment type="subcellular location">
    <subcellularLocation>
        <location evidence="1">Cell membrane</location>
        <topology evidence="1">Multi-pass membrane protein</topology>
    </subcellularLocation>
</comment>
<feature type="transmembrane region" description="Helical" evidence="8">
    <location>
        <begin position="42"/>
        <end position="64"/>
    </location>
</feature>
<dbReference type="InterPro" id="IPR037294">
    <property type="entry name" value="ABC_BtuC-like"/>
</dbReference>
<dbReference type="CDD" id="cd06550">
    <property type="entry name" value="TM_ABC_iron-siderophores_like"/>
    <property type="match status" value="1"/>
</dbReference>
<dbReference type="GO" id="GO:0022857">
    <property type="term" value="F:transmembrane transporter activity"/>
    <property type="evidence" value="ECO:0007669"/>
    <property type="project" value="InterPro"/>
</dbReference>
<dbReference type="SUPFAM" id="SSF81345">
    <property type="entry name" value="ABC transporter involved in vitamin B12 uptake, BtuC"/>
    <property type="match status" value="1"/>
</dbReference>
<name>A0AB39HGH0_9VIBR</name>
<evidence type="ECO:0000256" key="6">
    <source>
        <dbReference type="ARBA" id="ARBA00022989"/>
    </source>
</evidence>
<dbReference type="PANTHER" id="PTHR30472">
    <property type="entry name" value="FERRIC ENTEROBACTIN TRANSPORT SYSTEM PERMEASE PROTEIN"/>
    <property type="match status" value="1"/>
</dbReference>
<protein>
    <submittedName>
        <fullName evidence="9">Iron chelate uptake ABC transporter family permease subunit</fullName>
    </submittedName>
</protein>
<gene>
    <name evidence="9" type="ORF">AB0763_01685</name>
</gene>
<dbReference type="AlphaFoldDB" id="A0AB39HGH0"/>
<comment type="similarity">
    <text evidence="2">Belongs to the binding-protein-dependent transport system permease family. FecCD subfamily.</text>
</comment>
<feature type="transmembrane region" description="Helical" evidence="8">
    <location>
        <begin position="259"/>
        <end position="280"/>
    </location>
</feature>
<reference evidence="9" key="1">
    <citation type="submission" date="2024-07" db="EMBL/GenBank/DDBJ databases">
        <title>Genome Analysis of a Potential Novel Vibrio Species Secreting pH- and Thermo-stable Alginate Lyase and its Application in Producing Alginate Oligosaccharides.</title>
        <authorList>
            <person name="Huang H."/>
            <person name="Bao K."/>
        </authorList>
    </citation>
    <scope>NUCLEOTIDE SEQUENCE</scope>
    <source>
        <strain evidence="9">HB236076</strain>
    </source>
</reference>
<keyword evidence="3" id="KW-0813">Transport</keyword>
<evidence type="ECO:0000256" key="1">
    <source>
        <dbReference type="ARBA" id="ARBA00004651"/>
    </source>
</evidence>
<accession>A0AB39HGH0</accession>
<dbReference type="PANTHER" id="PTHR30472:SF27">
    <property type="entry name" value="PETROBACTIN IMPORT SYSTEM PERMEASE PROTEIN YCLN"/>
    <property type="match status" value="1"/>
</dbReference>
<dbReference type="GO" id="GO:0005886">
    <property type="term" value="C:plasma membrane"/>
    <property type="evidence" value="ECO:0007669"/>
    <property type="project" value="UniProtKB-SubCell"/>
</dbReference>
<keyword evidence="5 8" id="KW-0812">Transmembrane</keyword>